<dbReference type="GO" id="GO:0031071">
    <property type="term" value="F:cysteine desulfurase activity"/>
    <property type="evidence" value="ECO:0007669"/>
    <property type="project" value="UniProtKB-UniRule"/>
</dbReference>
<dbReference type="EMBL" id="WWNR01000008">
    <property type="protein sequence ID" value="MZQ89997.1"/>
    <property type="molecule type" value="Genomic_DNA"/>
</dbReference>
<dbReference type="CDD" id="cd06453">
    <property type="entry name" value="SufS_like"/>
    <property type="match status" value="1"/>
</dbReference>
<comment type="cofactor">
    <cofactor evidence="1 7">
        <name>pyridoxal 5'-phosphate</name>
        <dbReference type="ChEBI" id="CHEBI:597326"/>
    </cofactor>
</comment>
<dbReference type="EC" id="2.8.1.7" evidence="3 8"/>
<name>A0A6L8VHY8_9RHOB</name>
<dbReference type="NCBIfam" id="TIGR01979">
    <property type="entry name" value="sufS"/>
    <property type="match status" value="1"/>
</dbReference>
<proteinExistence type="inferred from homology"/>
<dbReference type="PANTHER" id="PTHR43586:SF8">
    <property type="entry name" value="CYSTEINE DESULFURASE 1, CHLOROPLASTIC"/>
    <property type="match status" value="1"/>
</dbReference>
<evidence type="ECO:0000259" key="9">
    <source>
        <dbReference type="Pfam" id="PF00266"/>
    </source>
</evidence>
<dbReference type="OrthoDB" id="9804366at2"/>
<dbReference type="Pfam" id="PF00266">
    <property type="entry name" value="Aminotran_5"/>
    <property type="match status" value="1"/>
</dbReference>
<evidence type="ECO:0000256" key="4">
    <source>
        <dbReference type="ARBA" id="ARBA00022679"/>
    </source>
</evidence>
<feature type="domain" description="Aminotransferase class V" evidence="9">
    <location>
        <begin position="24"/>
        <end position="394"/>
    </location>
</feature>
<evidence type="ECO:0000256" key="3">
    <source>
        <dbReference type="ARBA" id="ARBA00012239"/>
    </source>
</evidence>
<dbReference type="InterPro" id="IPR000192">
    <property type="entry name" value="Aminotrans_V_dom"/>
</dbReference>
<dbReference type="SUPFAM" id="SSF53383">
    <property type="entry name" value="PLP-dependent transferases"/>
    <property type="match status" value="1"/>
</dbReference>
<evidence type="ECO:0000256" key="7">
    <source>
        <dbReference type="RuleBase" id="RU004504"/>
    </source>
</evidence>
<keyword evidence="4 8" id="KW-0808">Transferase</keyword>
<keyword evidence="11" id="KW-1185">Reference proteome</keyword>
<dbReference type="Gene3D" id="3.40.640.10">
    <property type="entry name" value="Type I PLP-dependent aspartate aminotransferase-like (Major domain)"/>
    <property type="match status" value="1"/>
</dbReference>
<gene>
    <name evidence="10" type="primary">sufS</name>
    <name evidence="10" type="ORF">GS660_12955</name>
</gene>
<dbReference type="PROSITE" id="PS00595">
    <property type="entry name" value="AA_TRANSFER_CLASS_5"/>
    <property type="match status" value="1"/>
</dbReference>
<evidence type="ECO:0000313" key="10">
    <source>
        <dbReference type="EMBL" id="MZQ89997.1"/>
    </source>
</evidence>
<dbReference type="AlphaFoldDB" id="A0A6L8VHY8"/>
<evidence type="ECO:0000256" key="5">
    <source>
        <dbReference type="ARBA" id="ARBA00022898"/>
    </source>
</evidence>
<accession>A0A6L8VHY8</accession>
<dbReference type="Proteomes" id="UP000477083">
    <property type="component" value="Unassembled WGS sequence"/>
</dbReference>
<dbReference type="PANTHER" id="PTHR43586">
    <property type="entry name" value="CYSTEINE DESULFURASE"/>
    <property type="match status" value="1"/>
</dbReference>
<dbReference type="GO" id="GO:0006534">
    <property type="term" value="P:cysteine metabolic process"/>
    <property type="evidence" value="ECO:0007669"/>
    <property type="project" value="UniProtKB-UniRule"/>
</dbReference>
<dbReference type="InterPro" id="IPR015424">
    <property type="entry name" value="PyrdxlP-dep_Trfase"/>
</dbReference>
<evidence type="ECO:0000256" key="8">
    <source>
        <dbReference type="RuleBase" id="RU004506"/>
    </source>
</evidence>
<dbReference type="RefSeq" id="WP_161347164.1">
    <property type="nucleotide sequence ID" value="NZ_BMGW01000008.1"/>
</dbReference>
<dbReference type="GO" id="GO:0030170">
    <property type="term" value="F:pyridoxal phosphate binding"/>
    <property type="evidence" value="ECO:0007669"/>
    <property type="project" value="UniProtKB-UniRule"/>
</dbReference>
<protein>
    <recommendedName>
        <fullName evidence="3 8">Cysteine desulfurase</fullName>
        <ecNumber evidence="3 8">2.8.1.7</ecNumber>
    </recommendedName>
</protein>
<dbReference type="InterPro" id="IPR015422">
    <property type="entry name" value="PyrdxlP-dep_Trfase_small"/>
</dbReference>
<sequence>MYDVTAVRADFPILLREVNGKPLVYLDNGASAQKPQVVIDAVTNGYARDYANVHRGLHYLSTVSTEAYEAVRGKVARFLNAPSEEHIVFTTGTTEAINLVSYAWAAPRLVAGDEIVLSVMEHHANIVPWHFLRERQGVVLTWVEPEADGSLDPAKMLAAIGPRTRLVAVTHMSNVLGTKVDVAAICAGARAKGVPVLVDGSQAAVHMPVDVQEIGCDFYAITGHKLYGPSGSGAIYIAPERMAEMRPFLGGGDMIREVARDTVTYADPPMRFEAGTPGIVPQIGMGVAIDYLTGLGMDNIAAHEADLRDYAQARFAGLNWLTVQGNAPGKGAIFSFTLEGAAHAHDISTVLDKRGIAVRAGTHCAMPLMTHLGVGATCRASFGLYNTRAEVDALVDALELCHDLFG</sequence>
<evidence type="ECO:0000256" key="2">
    <source>
        <dbReference type="ARBA" id="ARBA00010447"/>
    </source>
</evidence>
<dbReference type="Gene3D" id="3.90.1150.10">
    <property type="entry name" value="Aspartate Aminotransferase, domain 1"/>
    <property type="match status" value="1"/>
</dbReference>
<evidence type="ECO:0000256" key="6">
    <source>
        <dbReference type="ARBA" id="ARBA00050776"/>
    </source>
</evidence>
<comment type="function">
    <text evidence="8">Catalyzes the removal of elemental sulfur and selenium atoms from L-cysteine, L-cystine, L-selenocysteine, and L-selenocystine to produce L-alanine.</text>
</comment>
<evidence type="ECO:0000256" key="1">
    <source>
        <dbReference type="ARBA" id="ARBA00001933"/>
    </source>
</evidence>
<evidence type="ECO:0000313" key="11">
    <source>
        <dbReference type="Proteomes" id="UP000477083"/>
    </source>
</evidence>
<comment type="caution">
    <text evidence="10">The sequence shown here is derived from an EMBL/GenBank/DDBJ whole genome shotgun (WGS) entry which is preliminary data.</text>
</comment>
<comment type="similarity">
    <text evidence="2 8">Belongs to the class-V pyridoxal-phosphate-dependent aminotransferase family. Csd subfamily.</text>
</comment>
<dbReference type="InterPro" id="IPR015421">
    <property type="entry name" value="PyrdxlP-dep_Trfase_major"/>
</dbReference>
<dbReference type="InterPro" id="IPR010970">
    <property type="entry name" value="Cys_dSase_SufS"/>
</dbReference>
<comment type="catalytic activity">
    <reaction evidence="6 8">
        <text>(sulfur carrier)-H + L-cysteine = (sulfur carrier)-SH + L-alanine</text>
        <dbReference type="Rhea" id="RHEA:43892"/>
        <dbReference type="Rhea" id="RHEA-COMP:14737"/>
        <dbReference type="Rhea" id="RHEA-COMP:14739"/>
        <dbReference type="ChEBI" id="CHEBI:29917"/>
        <dbReference type="ChEBI" id="CHEBI:35235"/>
        <dbReference type="ChEBI" id="CHEBI:57972"/>
        <dbReference type="ChEBI" id="CHEBI:64428"/>
        <dbReference type="EC" id="2.8.1.7"/>
    </reaction>
</comment>
<organism evidence="10 11">
    <name type="scientific">Frigidibacter albus</name>
    <dbReference type="NCBI Taxonomy" id="1465486"/>
    <lineage>
        <taxon>Bacteria</taxon>
        <taxon>Pseudomonadati</taxon>
        <taxon>Pseudomonadota</taxon>
        <taxon>Alphaproteobacteria</taxon>
        <taxon>Rhodobacterales</taxon>
        <taxon>Paracoccaceae</taxon>
        <taxon>Frigidibacter</taxon>
    </lineage>
</organism>
<dbReference type="InterPro" id="IPR020578">
    <property type="entry name" value="Aminotrans_V_PyrdxlP_BS"/>
</dbReference>
<keyword evidence="5 8" id="KW-0663">Pyridoxal phosphate</keyword>
<reference evidence="10 11" key="1">
    <citation type="submission" date="2020-01" db="EMBL/GenBank/DDBJ databases">
        <title>Frigidibacter albus SP32T (=CGMCC 1.13995T).</title>
        <authorList>
            <person name="Liao X."/>
        </authorList>
    </citation>
    <scope>NUCLEOTIDE SEQUENCE [LARGE SCALE GENOMIC DNA]</scope>
    <source>
        <strain evidence="10 11">SP32</strain>
    </source>
</reference>